<reference evidence="1" key="1">
    <citation type="journal article" date="2009" name="PLoS Genet.">
        <title>Sequencing, mapping, and analysis of 27,455 maize full-length cDNAs.</title>
        <authorList>
            <person name="Soderlund C."/>
            <person name="Descour A."/>
            <person name="Kudrna D."/>
            <person name="Bomhoff M."/>
            <person name="Boyd L."/>
            <person name="Currie J."/>
            <person name="Angelova A."/>
            <person name="Collura K."/>
            <person name="Wissotski M."/>
            <person name="Ashley E."/>
            <person name="Morrow D."/>
            <person name="Fernandes J."/>
            <person name="Walbot V."/>
            <person name="Yu Y."/>
        </authorList>
    </citation>
    <scope>NUCLEOTIDE SEQUENCE</scope>
    <source>
        <strain evidence="1">B73</strain>
    </source>
</reference>
<protein>
    <submittedName>
        <fullName evidence="1">Uncharacterized protein</fullName>
    </submittedName>
</protein>
<dbReference type="AlphaFoldDB" id="C4J802"/>
<evidence type="ECO:0000313" key="1">
    <source>
        <dbReference type="EMBL" id="ACR37302.1"/>
    </source>
</evidence>
<sequence>MKSESPLATAVHRWLPAFLRLSLAPLAKSSAATRSCPCFTASSNGVFPNWSVRSMSTPSLTRNCTTSSYPLEAARCRGERPS</sequence>
<dbReference type="EMBL" id="BT086949">
    <property type="protein sequence ID" value="ACR37302.1"/>
    <property type="molecule type" value="mRNA"/>
</dbReference>
<proteinExistence type="evidence at transcript level"/>
<reference evidence="1" key="2">
    <citation type="submission" date="2012-06" db="EMBL/GenBank/DDBJ databases">
        <authorList>
            <person name="Yu Y."/>
            <person name="Currie J."/>
            <person name="Lomeli R."/>
            <person name="Angelova A."/>
            <person name="Collura K."/>
            <person name="Wissotski M."/>
            <person name="Campos D."/>
            <person name="Kudrna D."/>
            <person name="Golser W."/>
            <person name="Ashely E."/>
            <person name="Descour A."/>
            <person name="Fernandes J."/>
            <person name="Soderlund C."/>
            <person name="Walbot V."/>
        </authorList>
    </citation>
    <scope>NUCLEOTIDE SEQUENCE</scope>
    <source>
        <strain evidence="1">B73</strain>
    </source>
</reference>
<dbReference type="EMBL" id="BT086956">
    <property type="protein sequence ID" value="ACR37309.1"/>
    <property type="molecule type" value="mRNA"/>
</dbReference>
<name>C4J802_MAIZE</name>
<accession>C4J802</accession>
<organism evidence="1">
    <name type="scientific">Zea mays</name>
    <name type="common">Maize</name>
    <dbReference type="NCBI Taxonomy" id="4577"/>
    <lineage>
        <taxon>Eukaryota</taxon>
        <taxon>Viridiplantae</taxon>
        <taxon>Streptophyta</taxon>
        <taxon>Embryophyta</taxon>
        <taxon>Tracheophyta</taxon>
        <taxon>Spermatophyta</taxon>
        <taxon>Magnoliopsida</taxon>
        <taxon>Liliopsida</taxon>
        <taxon>Poales</taxon>
        <taxon>Poaceae</taxon>
        <taxon>PACMAD clade</taxon>
        <taxon>Panicoideae</taxon>
        <taxon>Andropogonodae</taxon>
        <taxon>Andropogoneae</taxon>
        <taxon>Tripsacinae</taxon>
        <taxon>Zea</taxon>
    </lineage>
</organism>